<dbReference type="EMBL" id="JACOFU010000009">
    <property type="protein sequence ID" value="MBC3833356.1"/>
    <property type="molecule type" value="Genomic_DNA"/>
</dbReference>
<proteinExistence type="predicted"/>
<protein>
    <submittedName>
        <fullName evidence="1">Uncharacterized protein</fullName>
    </submittedName>
</protein>
<evidence type="ECO:0000313" key="1">
    <source>
        <dbReference type="EMBL" id="MBC3833356.1"/>
    </source>
</evidence>
<gene>
    <name evidence="1" type="ORF">H8K33_17730</name>
</gene>
<dbReference type="Proteomes" id="UP000643610">
    <property type="component" value="Unassembled WGS sequence"/>
</dbReference>
<accession>A0ABR6XV67</accession>
<keyword evidence="2" id="KW-1185">Reference proteome</keyword>
<name>A0ABR6XV67_9BURK</name>
<comment type="caution">
    <text evidence="1">The sequence shown here is derived from an EMBL/GenBank/DDBJ whole genome shotgun (WGS) entry which is preliminary data.</text>
</comment>
<sequence>MAAVVETLSIQRNPALTSYDLAKMLFKLDFFEKSKSPQSDYDSILETILSLHLLSPTAATNSFLLFGRASSPPAEIACSIDPFAYVSHLSAMEHHGLTDRFPNTLYMTRPSIKVWKQQSEERMRKDLNEELEQYVSMNLPTLKRPKLEKIGKTPLHFEERSHLGAFRHVSDTSLRVATIGRVFLDMIREPELCGGIQHVLDVYKKEARRYLKFIADEIDQHGKPIDKVRAGYLLEEVCGLQSPMFEKWEIFAQRGGSRKLDSAEEYAPQHSERWKLSINVPSLLQDSHLDDT</sequence>
<reference evidence="1 2" key="1">
    <citation type="submission" date="2020-08" db="EMBL/GenBank/DDBJ databases">
        <title>Novel species isolated from subtropical streams in China.</title>
        <authorList>
            <person name="Lu H."/>
        </authorList>
    </citation>
    <scope>NUCLEOTIDE SEQUENCE [LARGE SCALE GENOMIC DNA]</scope>
    <source>
        <strain evidence="1 2">KCTC 52442</strain>
    </source>
</reference>
<evidence type="ECO:0000313" key="2">
    <source>
        <dbReference type="Proteomes" id="UP000643610"/>
    </source>
</evidence>
<organism evidence="1 2">
    <name type="scientific">Undibacterium amnicola</name>
    <dbReference type="NCBI Taxonomy" id="1834038"/>
    <lineage>
        <taxon>Bacteria</taxon>
        <taxon>Pseudomonadati</taxon>
        <taxon>Pseudomonadota</taxon>
        <taxon>Betaproteobacteria</taxon>
        <taxon>Burkholderiales</taxon>
        <taxon>Oxalobacteraceae</taxon>
        <taxon>Undibacterium</taxon>
    </lineage>
</organism>